<dbReference type="GeneTree" id="ENSGT01120000272077"/>
<dbReference type="Pfam" id="PF16297">
    <property type="entry name" value="DUF4939"/>
    <property type="match status" value="1"/>
</dbReference>
<organism evidence="2 3">
    <name type="scientific">Neolamprologus brichardi</name>
    <name type="common">Fairy cichlid</name>
    <name type="synonym">Lamprologus brichardi</name>
    <dbReference type="NCBI Taxonomy" id="32507"/>
    <lineage>
        <taxon>Eukaryota</taxon>
        <taxon>Metazoa</taxon>
        <taxon>Chordata</taxon>
        <taxon>Craniata</taxon>
        <taxon>Vertebrata</taxon>
        <taxon>Euteleostomi</taxon>
        <taxon>Actinopterygii</taxon>
        <taxon>Neopterygii</taxon>
        <taxon>Teleostei</taxon>
        <taxon>Neoteleostei</taxon>
        <taxon>Acanthomorphata</taxon>
        <taxon>Ovalentaria</taxon>
        <taxon>Cichlomorphae</taxon>
        <taxon>Cichliformes</taxon>
        <taxon>Cichlidae</taxon>
        <taxon>African cichlids</taxon>
        <taxon>Pseudocrenilabrinae</taxon>
        <taxon>Lamprologini</taxon>
        <taxon>Neolamprologus</taxon>
    </lineage>
</organism>
<evidence type="ECO:0000313" key="2">
    <source>
        <dbReference type="Ensembl" id="ENSNBRP00000007435.1"/>
    </source>
</evidence>
<feature type="domain" description="DUF4939" evidence="1">
    <location>
        <begin position="39"/>
        <end position="122"/>
    </location>
</feature>
<dbReference type="Ensembl" id="ENSNBRT00000007643.1">
    <property type="protein sequence ID" value="ENSNBRP00000007435.1"/>
    <property type="gene ID" value="ENSNBRG00000005817.1"/>
</dbReference>
<protein>
    <recommendedName>
        <fullName evidence="1">DUF4939 domain-containing protein</fullName>
    </recommendedName>
</protein>
<evidence type="ECO:0000313" key="3">
    <source>
        <dbReference type="Proteomes" id="UP000261580"/>
    </source>
</evidence>
<accession>A0A3Q4GE94</accession>
<dbReference type="Proteomes" id="UP000261580">
    <property type="component" value="Unassembled WGS sequence"/>
</dbReference>
<dbReference type="InterPro" id="IPR032549">
    <property type="entry name" value="DUF4939"/>
</dbReference>
<keyword evidence="3" id="KW-1185">Reference proteome</keyword>
<dbReference type="STRING" id="32507.ENSNBRP00000007435"/>
<reference evidence="2" key="1">
    <citation type="submission" date="2025-08" db="UniProtKB">
        <authorList>
            <consortium name="Ensembl"/>
        </authorList>
    </citation>
    <scope>IDENTIFICATION</scope>
</reference>
<reference evidence="2" key="2">
    <citation type="submission" date="2025-09" db="UniProtKB">
        <authorList>
            <consortium name="Ensembl"/>
        </authorList>
    </citation>
    <scope>IDENTIFICATION</scope>
</reference>
<evidence type="ECO:0000259" key="1">
    <source>
        <dbReference type="Pfam" id="PF16297"/>
    </source>
</evidence>
<sequence>MHVNVAELHSTFNDRLLHPRCMKERFRRSFLPAAVRLYNQNYGPLPTLEPFAGDSDKCAGFLAQSSLVFREQQHFHNNDGAKITFFVELLRDRLLKWAQVVLSSDPGISYADFLSKFKTVFNKGSGTEAAALCLCNFKQGKRNMSDYSIDFWILAEETGWGQEDVHYLTMFVKK</sequence>
<name>A0A3Q4GE94_NEOBR</name>
<proteinExistence type="predicted"/>
<dbReference type="AlphaFoldDB" id="A0A3Q4GE94"/>
<dbReference type="Bgee" id="ENSNBRG00000005817">
    <property type="expression patterns" value="Expressed in zone of skin"/>
</dbReference>